<dbReference type="SUPFAM" id="SSF46785">
    <property type="entry name" value="Winged helix' DNA-binding domain"/>
    <property type="match status" value="1"/>
</dbReference>
<feature type="domain" description="HTH gntR-type" evidence="6">
    <location>
        <begin position="21"/>
        <end position="89"/>
    </location>
</feature>
<dbReference type="Proteomes" id="UP000319499">
    <property type="component" value="Unassembled WGS sequence"/>
</dbReference>
<keyword evidence="5" id="KW-0804">Transcription</keyword>
<dbReference type="Pfam" id="PF00392">
    <property type="entry name" value="GntR"/>
    <property type="match status" value="1"/>
</dbReference>
<dbReference type="Pfam" id="PF00155">
    <property type="entry name" value="Aminotran_1_2"/>
    <property type="match status" value="1"/>
</dbReference>
<dbReference type="GO" id="GO:0008483">
    <property type="term" value="F:transaminase activity"/>
    <property type="evidence" value="ECO:0007669"/>
    <property type="project" value="UniProtKB-KW"/>
</dbReference>
<dbReference type="Gene3D" id="3.40.640.10">
    <property type="entry name" value="Type I PLP-dependent aspartate aminotransferase-like (Major domain)"/>
    <property type="match status" value="1"/>
</dbReference>
<dbReference type="PANTHER" id="PTHR46577">
    <property type="entry name" value="HTH-TYPE TRANSCRIPTIONAL REGULATORY PROTEIN GABR"/>
    <property type="match status" value="1"/>
</dbReference>
<evidence type="ECO:0000256" key="2">
    <source>
        <dbReference type="ARBA" id="ARBA00022898"/>
    </source>
</evidence>
<dbReference type="GO" id="GO:0003700">
    <property type="term" value="F:DNA-binding transcription factor activity"/>
    <property type="evidence" value="ECO:0007669"/>
    <property type="project" value="InterPro"/>
</dbReference>
<organism evidence="7 8">
    <name type="scientific">Apibacter muscae</name>
    <dbReference type="NCBI Taxonomy" id="2509004"/>
    <lineage>
        <taxon>Bacteria</taxon>
        <taxon>Pseudomonadati</taxon>
        <taxon>Bacteroidota</taxon>
        <taxon>Flavobacteriia</taxon>
        <taxon>Flavobacteriales</taxon>
        <taxon>Weeksellaceae</taxon>
        <taxon>Apibacter</taxon>
    </lineage>
</organism>
<keyword evidence="7" id="KW-0808">Transferase</keyword>
<dbReference type="EMBL" id="SELH01000017">
    <property type="protein sequence ID" value="TWP28732.1"/>
    <property type="molecule type" value="Genomic_DNA"/>
</dbReference>
<sequence>MDSPDTIPFQSFIQIDRKSNTAIYLQIVTQMINAIQRQYLYKGMKLPGTRVLSKILNVNRNTLVLVYEELASLGWIEIIPNKGTFILAKEENVVNRIKNTTPVRYTTYPNSTGFRFKKSMILDSPFETPTYSFILNDGSPDLRLLPIQPLAKLYSTSLKRKKNIDWAFHESKDFFKSHLSNFLNLTRGLHITKKNMLVARSIETCLYISSEILISPGDKVIVGELSYFLPNMIFQKAGAQLLTVPIDKEGILIEPLKHLCKKNKIRMIYLTPHHHYPTTVTLSAERRIALLELSIQYGFIILEDDYDYDFNYTNSRTLPLASADKDGMVVYIGSFGRSLAPGFRSGFIIAPQNLIHEMNKLLGIIDRQGDVFMDLSLGEMIEEGEIYRHLKKSTYIYKERRNSLTHLLSHHFKNEIRFTPPSGGLATWIEWNSPINLMQIRENCKKENIFIPKSLLYQSKKVTALRMGFGNFSTNELEMIVEKLKLCTY</sequence>
<keyword evidence="4" id="KW-0238">DNA-binding</keyword>
<dbReference type="InterPro" id="IPR051446">
    <property type="entry name" value="HTH_trans_reg/aminotransferase"/>
</dbReference>
<accession>A0A563DF51</accession>
<dbReference type="SUPFAM" id="SSF53383">
    <property type="entry name" value="PLP-dependent transferases"/>
    <property type="match status" value="1"/>
</dbReference>
<evidence type="ECO:0000313" key="8">
    <source>
        <dbReference type="Proteomes" id="UP000319499"/>
    </source>
</evidence>
<dbReference type="Gene3D" id="1.10.10.10">
    <property type="entry name" value="Winged helix-like DNA-binding domain superfamily/Winged helix DNA-binding domain"/>
    <property type="match status" value="1"/>
</dbReference>
<dbReference type="OrthoDB" id="594134at2"/>
<dbReference type="InterPro" id="IPR036390">
    <property type="entry name" value="WH_DNA-bd_sf"/>
</dbReference>
<keyword evidence="7" id="KW-0032">Aminotransferase</keyword>
<evidence type="ECO:0000256" key="5">
    <source>
        <dbReference type="ARBA" id="ARBA00023163"/>
    </source>
</evidence>
<dbReference type="AlphaFoldDB" id="A0A563DF51"/>
<evidence type="ECO:0000259" key="6">
    <source>
        <dbReference type="PROSITE" id="PS50949"/>
    </source>
</evidence>
<protein>
    <submittedName>
        <fullName evidence="7">PLP-dependent aminotransferase family protein</fullName>
    </submittedName>
</protein>
<dbReference type="InterPro" id="IPR004839">
    <property type="entry name" value="Aminotransferase_I/II_large"/>
</dbReference>
<dbReference type="InterPro" id="IPR000524">
    <property type="entry name" value="Tscrpt_reg_HTH_GntR"/>
</dbReference>
<dbReference type="CDD" id="cd07377">
    <property type="entry name" value="WHTH_GntR"/>
    <property type="match status" value="1"/>
</dbReference>
<comment type="similarity">
    <text evidence="1">In the C-terminal section; belongs to the class-I pyridoxal-phosphate-dependent aminotransferase family.</text>
</comment>
<comment type="caution">
    <text evidence="7">The sequence shown here is derived from an EMBL/GenBank/DDBJ whole genome shotgun (WGS) entry which is preliminary data.</text>
</comment>
<dbReference type="PROSITE" id="PS50949">
    <property type="entry name" value="HTH_GNTR"/>
    <property type="match status" value="1"/>
</dbReference>
<gene>
    <name evidence="7" type="ORF">ETU09_05290</name>
</gene>
<dbReference type="InterPro" id="IPR015424">
    <property type="entry name" value="PyrdxlP-dep_Trfase"/>
</dbReference>
<evidence type="ECO:0000256" key="1">
    <source>
        <dbReference type="ARBA" id="ARBA00005384"/>
    </source>
</evidence>
<dbReference type="InterPro" id="IPR036388">
    <property type="entry name" value="WH-like_DNA-bd_sf"/>
</dbReference>
<keyword evidence="2" id="KW-0663">Pyridoxal phosphate</keyword>
<dbReference type="InterPro" id="IPR015421">
    <property type="entry name" value="PyrdxlP-dep_Trfase_major"/>
</dbReference>
<dbReference type="SMART" id="SM00345">
    <property type="entry name" value="HTH_GNTR"/>
    <property type="match status" value="1"/>
</dbReference>
<proteinExistence type="inferred from homology"/>
<dbReference type="GO" id="GO:0030170">
    <property type="term" value="F:pyridoxal phosphate binding"/>
    <property type="evidence" value="ECO:0007669"/>
    <property type="project" value="InterPro"/>
</dbReference>
<dbReference type="RefSeq" id="WP_146292353.1">
    <property type="nucleotide sequence ID" value="NZ_SELH01000017.1"/>
</dbReference>
<reference evidence="7 8" key="1">
    <citation type="submission" date="2019-02" db="EMBL/GenBank/DDBJ databases">
        <title>Apibacter muscae sp. nov.: a novel member of the house fly microbiota.</title>
        <authorList>
            <person name="Park R."/>
        </authorList>
    </citation>
    <scope>NUCLEOTIDE SEQUENCE [LARGE SCALE GENOMIC DNA]</scope>
    <source>
        <strain evidence="7 8">AL1</strain>
    </source>
</reference>
<evidence type="ECO:0000256" key="4">
    <source>
        <dbReference type="ARBA" id="ARBA00023125"/>
    </source>
</evidence>
<evidence type="ECO:0000313" key="7">
    <source>
        <dbReference type="EMBL" id="TWP28732.1"/>
    </source>
</evidence>
<keyword evidence="8" id="KW-1185">Reference proteome</keyword>
<name>A0A563DF51_9FLAO</name>
<keyword evidence="3" id="KW-0805">Transcription regulation</keyword>
<evidence type="ECO:0000256" key="3">
    <source>
        <dbReference type="ARBA" id="ARBA00023015"/>
    </source>
</evidence>
<dbReference type="GO" id="GO:0003677">
    <property type="term" value="F:DNA binding"/>
    <property type="evidence" value="ECO:0007669"/>
    <property type="project" value="UniProtKB-KW"/>
</dbReference>
<dbReference type="CDD" id="cd00609">
    <property type="entry name" value="AAT_like"/>
    <property type="match status" value="1"/>
</dbReference>
<dbReference type="PANTHER" id="PTHR46577:SF1">
    <property type="entry name" value="HTH-TYPE TRANSCRIPTIONAL REGULATORY PROTEIN GABR"/>
    <property type="match status" value="1"/>
</dbReference>